<protein>
    <recommendedName>
        <fullName evidence="5">Alpha-1,2-fucosyltransferase</fullName>
    </recommendedName>
</protein>
<reference evidence="4" key="1">
    <citation type="submission" date="2015-05" db="EMBL/GenBank/DDBJ databases">
        <authorList>
            <consortium name="Pathogen Informatics"/>
        </authorList>
    </citation>
    <scope>NUCLEOTIDE SEQUENCE [LARGE SCALE GENOMIC DNA]</scope>
    <source>
        <strain evidence="4">T1-815</strain>
    </source>
</reference>
<dbReference type="RefSeq" id="WP_055062609.1">
    <property type="nucleotide sequence ID" value="NZ_CVRQ01000039.1"/>
</dbReference>
<dbReference type="GO" id="GO:0005975">
    <property type="term" value="P:carbohydrate metabolic process"/>
    <property type="evidence" value="ECO:0007669"/>
    <property type="project" value="InterPro"/>
</dbReference>
<evidence type="ECO:0000256" key="1">
    <source>
        <dbReference type="ARBA" id="ARBA00022676"/>
    </source>
</evidence>
<evidence type="ECO:0000313" key="4">
    <source>
        <dbReference type="Proteomes" id="UP000049472"/>
    </source>
</evidence>
<dbReference type="AlphaFoldDB" id="A0A0M6WWL3"/>
<gene>
    <name evidence="3" type="ORF">T1815_27281</name>
</gene>
<dbReference type="Pfam" id="PF01531">
    <property type="entry name" value="Glyco_transf_11"/>
    <property type="match status" value="1"/>
</dbReference>
<dbReference type="GO" id="GO:0016020">
    <property type="term" value="C:membrane"/>
    <property type="evidence" value="ECO:0007669"/>
    <property type="project" value="InterPro"/>
</dbReference>
<evidence type="ECO:0000313" key="3">
    <source>
        <dbReference type="EMBL" id="CRL41569.1"/>
    </source>
</evidence>
<dbReference type="GO" id="GO:0008107">
    <property type="term" value="F:galactoside 2-alpha-L-fucosyltransferase activity"/>
    <property type="evidence" value="ECO:0007669"/>
    <property type="project" value="InterPro"/>
</dbReference>
<sequence>MIEVNIVGQLGNQLFEYACARQLQEKYGGKICLNTYEMRQNTPNFRLALLDFNLNENVEVISERPLKEANADNYSVKILRKFFPDLYFNIMAKKGVFVWKSARIYKPLPLLNEKLQKRIVLNGYWQSEKYFSDVAEILRMELTPKKPVQPQNEELYNKIRNTNSVCVTIRRGDFMNDKNKGTFYICDNTYFRNALAYIKKCLPDCTFFGFSDDIDWVKNNMEFPGEVYYESGVDPVWEKLRLMSACKHFVLSNSSFSWWAQYLSNEEKRIVVAPDIWYKTGKHAKADLYQDNWKLIHVG</sequence>
<accession>A0A0M6WWL3</accession>
<dbReference type="EMBL" id="CVRQ01000039">
    <property type="protein sequence ID" value="CRL41569.1"/>
    <property type="molecule type" value="Genomic_DNA"/>
</dbReference>
<keyword evidence="4" id="KW-1185">Reference proteome</keyword>
<dbReference type="PANTHER" id="PTHR11927:SF9">
    <property type="entry name" value="L-FUCOSYLTRANSFERASE"/>
    <property type="match status" value="1"/>
</dbReference>
<dbReference type="Proteomes" id="UP000049472">
    <property type="component" value="Unassembled WGS sequence"/>
</dbReference>
<evidence type="ECO:0000256" key="2">
    <source>
        <dbReference type="ARBA" id="ARBA00022679"/>
    </source>
</evidence>
<keyword evidence="1" id="KW-0328">Glycosyltransferase</keyword>
<proteinExistence type="predicted"/>
<keyword evidence="2" id="KW-0808">Transferase</keyword>
<dbReference type="PANTHER" id="PTHR11927">
    <property type="entry name" value="GALACTOSIDE 2-L-FUCOSYLTRANSFERASE"/>
    <property type="match status" value="1"/>
</dbReference>
<organism evidence="3 4">
    <name type="scientific">Agathobacter rectalis</name>
    <dbReference type="NCBI Taxonomy" id="39491"/>
    <lineage>
        <taxon>Bacteria</taxon>
        <taxon>Bacillati</taxon>
        <taxon>Bacillota</taxon>
        <taxon>Clostridia</taxon>
        <taxon>Lachnospirales</taxon>
        <taxon>Lachnospiraceae</taxon>
        <taxon>Agathobacter</taxon>
    </lineage>
</organism>
<dbReference type="CDD" id="cd11301">
    <property type="entry name" value="Fut1_Fut2_like"/>
    <property type="match status" value="1"/>
</dbReference>
<name>A0A0M6WWL3_9FIRM</name>
<dbReference type="InterPro" id="IPR002516">
    <property type="entry name" value="Glyco_trans_11"/>
</dbReference>
<evidence type="ECO:0008006" key="5">
    <source>
        <dbReference type="Google" id="ProtNLM"/>
    </source>
</evidence>